<comment type="caution">
    <text evidence="2">The sequence shown here is derived from an EMBL/GenBank/DDBJ whole genome shotgun (WGS) entry which is preliminary data.</text>
</comment>
<sequence length="258" mass="29988">MNRSSLIQSNSTLTSDLPLHSLNSNTMQQQRQQRRHNHRLSSSIIDSHLVNLYGQLAALEQQQQQQQHSNSSSIDSNRLKSLLENYHYNCLQLKARYKIEEERIDRRFDLETRCTRAHFAAKKSELKELLLDRLRRKRKLVVDEMRSAIDIHSRSFDVDPLLVTMQPPHPLQAKAYNFRQRPDIGQQTSSSSNINDDEFSTLLTMNNIGTSGILSPMPHQQAARKRLVGAFSIFQLPKWTVKDDECEDDLRLILNNRK</sequence>
<feature type="region of interest" description="Disordered" evidence="1">
    <location>
        <begin position="1"/>
        <end position="39"/>
    </location>
</feature>
<dbReference type="EMBL" id="CAJOBD010000153">
    <property type="protein sequence ID" value="CAF3596103.1"/>
    <property type="molecule type" value="Genomic_DNA"/>
</dbReference>
<dbReference type="AlphaFoldDB" id="A0A814FBV0"/>
<evidence type="ECO:0000313" key="3">
    <source>
        <dbReference type="EMBL" id="CAF3596103.1"/>
    </source>
</evidence>
<proteinExistence type="predicted"/>
<gene>
    <name evidence="3" type="ORF">JBS370_LOCUS3544</name>
    <name evidence="2" type="ORF">ZHD862_LOCUS11434</name>
</gene>
<name>A0A814FBV0_9BILA</name>
<protein>
    <submittedName>
        <fullName evidence="2">Uncharacterized protein</fullName>
    </submittedName>
</protein>
<dbReference type="Proteomes" id="UP000663864">
    <property type="component" value="Unassembled WGS sequence"/>
</dbReference>
<dbReference type="EMBL" id="CAJNOT010000430">
    <property type="protein sequence ID" value="CAF0979556.1"/>
    <property type="molecule type" value="Genomic_DNA"/>
</dbReference>
<accession>A0A814FBV0</accession>
<organism evidence="2 4">
    <name type="scientific">Rotaria sordida</name>
    <dbReference type="NCBI Taxonomy" id="392033"/>
    <lineage>
        <taxon>Eukaryota</taxon>
        <taxon>Metazoa</taxon>
        <taxon>Spiralia</taxon>
        <taxon>Gnathifera</taxon>
        <taxon>Rotifera</taxon>
        <taxon>Eurotatoria</taxon>
        <taxon>Bdelloidea</taxon>
        <taxon>Philodinida</taxon>
        <taxon>Philodinidae</taxon>
        <taxon>Rotaria</taxon>
    </lineage>
</organism>
<evidence type="ECO:0000313" key="4">
    <source>
        <dbReference type="Proteomes" id="UP000663864"/>
    </source>
</evidence>
<reference evidence="2" key="1">
    <citation type="submission" date="2021-02" db="EMBL/GenBank/DDBJ databases">
        <authorList>
            <person name="Nowell W R."/>
        </authorList>
    </citation>
    <scope>NUCLEOTIDE SEQUENCE</scope>
</reference>
<evidence type="ECO:0000313" key="2">
    <source>
        <dbReference type="EMBL" id="CAF0979556.1"/>
    </source>
</evidence>
<dbReference type="Proteomes" id="UP000663836">
    <property type="component" value="Unassembled WGS sequence"/>
</dbReference>
<feature type="compositionally biased region" description="Polar residues" evidence="1">
    <location>
        <begin position="1"/>
        <end position="27"/>
    </location>
</feature>
<evidence type="ECO:0000256" key="1">
    <source>
        <dbReference type="SAM" id="MobiDB-lite"/>
    </source>
</evidence>